<dbReference type="InterPro" id="IPR019734">
    <property type="entry name" value="TPR_rpt"/>
</dbReference>
<feature type="repeat" description="TPR" evidence="3">
    <location>
        <begin position="50"/>
        <end position="83"/>
    </location>
</feature>
<keyword evidence="2 3" id="KW-0802">TPR repeat</keyword>
<evidence type="ECO:0000259" key="4">
    <source>
        <dbReference type="Pfam" id="PF19413"/>
    </source>
</evidence>
<dbReference type="SUPFAM" id="SSF48452">
    <property type="entry name" value="TPR-like"/>
    <property type="match status" value="1"/>
</dbReference>
<dbReference type="Pfam" id="PF14559">
    <property type="entry name" value="TPR_19"/>
    <property type="match status" value="1"/>
</dbReference>
<dbReference type="Pfam" id="PF19413">
    <property type="entry name" value="YaiO"/>
    <property type="match status" value="1"/>
</dbReference>
<protein>
    <submittedName>
        <fullName evidence="5">YaiO family outer membrane beta-barrel protein</fullName>
    </submittedName>
</protein>
<evidence type="ECO:0000256" key="3">
    <source>
        <dbReference type="PROSITE-ProRule" id="PRU00339"/>
    </source>
</evidence>
<accession>A0A8J8FD38</accession>
<dbReference type="InterPro" id="IPR011990">
    <property type="entry name" value="TPR-like_helical_dom_sf"/>
</dbReference>
<dbReference type="AlphaFoldDB" id="A0A8J8FD38"/>
<dbReference type="Proteomes" id="UP000598971">
    <property type="component" value="Unassembled WGS sequence"/>
</dbReference>
<evidence type="ECO:0000256" key="2">
    <source>
        <dbReference type="ARBA" id="ARBA00022803"/>
    </source>
</evidence>
<dbReference type="EMBL" id="WHPF01000006">
    <property type="protein sequence ID" value="NNV55860.1"/>
    <property type="molecule type" value="Genomic_DNA"/>
</dbReference>
<feature type="domain" description="YaiO beta-barrel" evidence="4">
    <location>
        <begin position="168"/>
        <end position="339"/>
    </location>
</feature>
<keyword evidence="6" id="KW-1185">Reference proteome</keyword>
<organism evidence="5 6">
    <name type="scientific">Limnovirga soli</name>
    <dbReference type="NCBI Taxonomy" id="2656915"/>
    <lineage>
        <taxon>Bacteria</taxon>
        <taxon>Pseudomonadati</taxon>
        <taxon>Bacteroidota</taxon>
        <taxon>Chitinophagia</taxon>
        <taxon>Chitinophagales</taxon>
        <taxon>Chitinophagaceae</taxon>
        <taxon>Limnovirga</taxon>
    </lineage>
</organism>
<keyword evidence="1" id="KW-0677">Repeat</keyword>
<evidence type="ECO:0000313" key="6">
    <source>
        <dbReference type="Proteomes" id="UP000598971"/>
    </source>
</evidence>
<dbReference type="InterPro" id="IPR030887">
    <property type="entry name" value="Beta-barrel_YaiO"/>
</dbReference>
<sequence>MVALNNVLAQDTPSSDELFVQARSAAFDNKDYPLAIELSNRALAISPAYVDIRIFLGRVYTWSGKLDSARTCFEEALKQKPDYEDASSAYADLEYWNDNPTKALAICDSGLHYHPDSRILQLKKAKSLAALTRYVEASTITTNLLVADPKDSEARTLAQSIAEMASVNKIGFRYDYVGFDKQFANAWHIAAIQYSHGGKAGSIIGRFNYGYRFQTSAAQLEVDAYPRISKTFYSYVNAGFSDSTGVFPKYRAGFSLYANLPKSFEADAGFRYLYFSNATWIYTGSIGKYYKSYWFNFRTYITPGNSNISQSFAFTTRYYFGGVDDYFHLLLSTGLSPDDRTNNVQLNNVYKLKSKGATIGYNKSIKKKNILFVNFAYTHQEYLPKTFGNQYNLAVGFQRRF</sequence>
<dbReference type="InterPro" id="IPR051685">
    <property type="entry name" value="Ycf3/AcsC/BcsC/TPR_MFPF"/>
</dbReference>
<dbReference type="Gene3D" id="1.25.40.10">
    <property type="entry name" value="Tetratricopeptide repeat domain"/>
    <property type="match status" value="1"/>
</dbReference>
<dbReference type="NCBIfam" id="TIGR04390">
    <property type="entry name" value="OMP_YaiO_dom"/>
    <property type="match status" value="1"/>
</dbReference>
<name>A0A8J8FD38_9BACT</name>
<evidence type="ECO:0000256" key="1">
    <source>
        <dbReference type="ARBA" id="ARBA00022737"/>
    </source>
</evidence>
<gene>
    <name evidence="5" type="primary">yaiO</name>
    <name evidence="5" type="ORF">GD597_10350</name>
</gene>
<dbReference type="PROSITE" id="PS50005">
    <property type="entry name" value="TPR"/>
    <property type="match status" value="1"/>
</dbReference>
<comment type="caution">
    <text evidence="5">The sequence shown here is derived from an EMBL/GenBank/DDBJ whole genome shotgun (WGS) entry which is preliminary data.</text>
</comment>
<evidence type="ECO:0000313" key="5">
    <source>
        <dbReference type="EMBL" id="NNV55860.1"/>
    </source>
</evidence>
<reference evidence="5" key="1">
    <citation type="submission" date="2019-10" db="EMBL/GenBank/DDBJ databases">
        <title>Draft genome sequence of Panacibacter sp. KCS-6.</title>
        <authorList>
            <person name="Yim K.J."/>
        </authorList>
    </citation>
    <scope>NUCLEOTIDE SEQUENCE</scope>
    <source>
        <strain evidence="5">KCS-6</strain>
    </source>
</reference>
<proteinExistence type="predicted"/>
<dbReference type="PANTHER" id="PTHR44943:SF4">
    <property type="entry name" value="TPR REPEAT-CONTAINING PROTEIN MJ0798"/>
    <property type="match status" value="1"/>
</dbReference>
<dbReference type="PANTHER" id="PTHR44943">
    <property type="entry name" value="CELLULOSE SYNTHASE OPERON PROTEIN C"/>
    <property type="match status" value="1"/>
</dbReference>